<feature type="chain" id="PRO_5046558474" evidence="2">
    <location>
        <begin position="20"/>
        <end position="510"/>
    </location>
</feature>
<dbReference type="Proteomes" id="UP001597118">
    <property type="component" value="Unassembled WGS sequence"/>
</dbReference>
<dbReference type="Gene3D" id="3.40.50.1110">
    <property type="entry name" value="SGNH hydrolase"/>
    <property type="match status" value="1"/>
</dbReference>
<name>A0ABW4ICS4_9SPHI</name>
<organism evidence="4 5">
    <name type="scientific">Pseudopedobacter beijingensis</name>
    <dbReference type="NCBI Taxonomy" id="1207056"/>
    <lineage>
        <taxon>Bacteria</taxon>
        <taxon>Pseudomonadati</taxon>
        <taxon>Bacteroidota</taxon>
        <taxon>Sphingobacteriia</taxon>
        <taxon>Sphingobacteriales</taxon>
        <taxon>Sphingobacteriaceae</taxon>
        <taxon>Pseudopedobacter</taxon>
    </lineage>
</organism>
<dbReference type="InterPro" id="IPR005181">
    <property type="entry name" value="SASA"/>
</dbReference>
<sequence length="510" mass="58103">MKKTLFLILSIFTSISIYAEVWTPRVIGDNMVLQRSELVKLWGKASPNAKVQAVLGNYKAEVKADNEGKWSLFLPAMEANKIPQVLKFYENGILSKEVKNVLIGEVWISGGQSNMAWTVLKTTTVAEARANADNPMIRFFTRNIEKEAAEPQEDTHVQSGWKESTKKQVSSFSAVSYYFAEQLYKDLNVPVGIVETAMGGTMMMVWLKREDMSKGFDEELKAFDNEKAKYNYDAALKKYEIAFKNMQAEREKAKTENRRYTGPNVNKPLKFTPRGVHRTPEVLYNSRIAPIKGYTAKGFIWYQGEADSGKPETFTDQFITLVSTWRKYWSKSEMPFYFAQLSSFEGKYDWKWGATRWAQLEAQKRMKNTAMVVTNDVGEEKDVHPQNKIAVGQRFENIAMYELYGRKEINPYSPLYKSIQYKEAECVVTFNTFGASLIAKKEASGIEVLSKDKWIATNKVITNKNGEITVKSPNGELIEGVRYLWDGWAQPAIFLYSDNGLPAAGFISIK</sequence>
<dbReference type="PANTHER" id="PTHR22901">
    <property type="entry name" value="SIALATE O-ACETYLESTERASE"/>
    <property type="match status" value="1"/>
</dbReference>
<dbReference type="RefSeq" id="WP_379662511.1">
    <property type="nucleotide sequence ID" value="NZ_JBHUDG010000015.1"/>
</dbReference>
<evidence type="ECO:0000313" key="4">
    <source>
        <dbReference type="EMBL" id="MFD1630134.1"/>
    </source>
</evidence>
<proteinExistence type="predicted"/>
<gene>
    <name evidence="4" type="ORF">ACFSAH_09605</name>
</gene>
<comment type="caution">
    <text evidence="4">The sequence shown here is derived from an EMBL/GenBank/DDBJ whole genome shotgun (WGS) entry which is preliminary data.</text>
</comment>
<keyword evidence="2" id="KW-0732">Signal</keyword>
<dbReference type="InterPro" id="IPR036514">
    <property type="entry name" value="SGNH_hydro_sf"/>
</dbReference>
<dbReference type="EMBL" id="JBHUDG010000015">
    <property type="protein sequence ID" value="MFD1630134.1"/>
    <property type="molecule type" value="Genomic_DNA"/>
</dbReference>
<feature type="domain" description="Sialate O-acetylesterase" evidence="3">
    <location>
        <begin position="105"/>
        <end position="225"/>
    </location>
</feature>
<dbReference type="SUPFAM" id="SSF52266">
    <property type="entry name" value="SGNH hydrolase"/>
    <property type="match status" value="1"/>
</dbReference>
<reference evidence="5" key="1">
    <citation type="journal article" date="2019" name="Int. J. Syst. Evol. Microbiol.">
        <title>The Global Catalogue of Microorganisms (GCM) 10K type strain sequencing project: providing services to taxonomists for standard genome sequencing and annotation.</title>
        <authorList>
            <consortium name="The Broad Institute Genomics Platform"/>
            <consortium name="The Broad Institute Genome Sequencing Center for Infectious Disease"/>
            <person name="Wu L."/>
            <person name="Ma J."/>
        </authorList>
    </citation>
    <scope>NUCLEOTIDE SEQUENCE [LARGE SCALE GENOMIC DNA]</scope>
    <source>
        <strain evidence="5">CCUG 53762</strain>
    </source>
</reference>
<feature type="domain" description="Sialate O-acetylesterase" evidence="3">
    <location>
        <begin position="284"/>
        <end position="395"/>
    </location>
</feature>
<protein>
    <submittedName>
        <fullName evidence="4">Sialate O-acetylesterase</fullName>
    </submittedName>
</protein>
<evidence type="ECO:0000256" key="1">
    <source>
        <dbReference type="ARBA" id="ARBA00022801"/>
    </source>
</evidence>
<evidence type="ECO:0000259" key="3">
    <source>
        <dbReference type="Pfam" id="PF03629"/>
    </source>
</evidence>
<dbReference type="Pfam" id="PF03629">
    <property type="entry name" value="SASA"/>
    <property type="match status" value="2"/>
</dbReference>
<dbReference type="PANTHER" id="PTHR22901:SF0">
    <property type="entry name" value="SIALATE O-ACETYLESTERASE"/>
    <property type="match status" value="1"/>
</dbReference>
<keyword evidence="1" id="KW-0378">Hydrolase</keyword>
<feature type="signal peptide" evidence="2">
    <location>
        <begin position="1"/>
        <end position="19"/>
    </location>
</feature>
<dbReference type="InterPro" id="IPR039329">
    <property type="entry name" value="SIAE"/>
</dbReference>
<evidence type="ECO:0000256" key="2">
    <source>
        <dbReference type="SAM" id="SignalP"/>
    </source>
</evidence>
<evidence type="ECO:0000313" key="5">
    <source>
        <dbReference type="Proteomes" id="UP001597118"/>
    </source>
</evidence>
<keyword evidence="5" id="KW-1185">Reference proteome</keyword>
<accession>A0ABW4ICS4</accession>